<dbReference type="InterPro" id="IPR040343">
    <property type="entry name" value="Cet1/Ctl1"/>
</dbReference>
<comment type="catalytic activity">
    <reaction evidence="7">
        <text>a 5'-end triphospho-ribonucleoside in mRNA + H2O = a 5'-end diphospho-ribonucleoside in mRNA + phosphate + H(+)</text>
        <dbReference type="Rhea" id="RHEA:67004"/>
        <dbReference type="Rhea" id="RHEA-COMP:17164"/>
        <dbReference type="Rhea" id="RHEA-COMP:17165"/>
        <dbReference type="ChEBI" id="CHEBI:15377"/>
        <dbReference type="ChEBI" id="CHEBI:15378"/>
        <dbReference type="ChEBI" id="CHEBI:43474"/>
        <dbReference type="ChEBI" id="CHEBI:167616"/>
        <dbReference type="ChEBI" id="CHEBI:167618"/>
        <dbReference type="EC" id="3.6.1.74"/>
    </reaction>
    <physiologicalReaction direction="left-to-right" evidence="7">
        <dbReference type="Rhea" id="RHEA:67005"/>
    </physiologicalReaction>
</comment>
<evidence type="ECO:0000256" key="6">
    <source>
        <dbReference type="ARBA" id="ARBA00023242"/>
    </source>
</evidence>
<gene>
    <name evidence="11" type="ORF">O181_058916</name>
</gene>
<comment type="subcellular location">
    <subcellularLocation>
        <location evidence="2 8">Nucleus</location>
    </subcellularLocation>
</comment>
<dbReference type="Gene3D" id="3.20.100.10">
    <property type="entry name" value="mRNA triphosphatase Cet1-like"/>
    <property type="match status" value="1"/>
</dbReference>
<evidence type="ECO:0000256" key="3">
    <source>
        <dbReference type="ARBA" id="ARBA00006345"/>
    </source>
</evidence>
<comment type="subunit">
    <text evidence="8">Heterodimer. The mRNA-capping enzyme is composed of two separate chains alpha and beta, respectively a mRNA guanylyltransferase and an mRNA 5'-triphosphate monophosphatase.</text>
</comment>
<dbReference type="InterPro" id="IPR033469">
    <property type="entry name" value="CYTH-like_dom_sf"/>
</dbReference>
<dbReference type="EC" id="3.6.1.74" evidence="8"/>
<dbReference type="PANTHER" id="PTHR28118:SF1">
    <property type="entry name" value="POLYNUCLEOTIDE 5'-TRIPHOSPHATASE CTL1-RELATED"/>
    <property type="match status" value="1"/>
</dbReference>
<comment type="cofactor">
    <cofactor evidence="1 8">
        <name>Mg(2+)</name>
        <dbReference type="ChEBI" id="CHEBI:18420"/>
    </cofactor>
</comment>
<evidence type="ECO:0000256" key="8">
    <source>
        <dbReference type="RuleBase" id="RU367053"/>
    </source>
</evidence>
<dbReference type="InterPro" id="IPR037009">
    <property type="entry name" value="mRNA_triPase_Cet1_sf"/>
</dbReference>
<dbReference type="GO" id="GO:0006370">
    <property type="term" value="P:7-methylguanosine mRNA capping"/>
    <property type="evidence" value="ECO:0007669"/>
    <property type="project" value="UniProtKB-UniRule"/>
</dbReference>
<comment type="caution">
    <text evidence="11">The sequence shown here is derived from an EMBL/GenBank/DDBJ whole genome shotgun (WGS) entry which is preliminary data.</text>
</comment>
<feature type="compositionally biased region" description="Low complexity" evidence="9">
    <location>
        <begin position="26"/>
        <end position="43"/>
    </location>
</feature>
<feature type="compositionally biased region" description="Low complexity" evidence="9">
    <location>
        <begin position="80"/>
        <end position="99"/>
    </location>
</feature>
<protein>
    <recommendedName>
        <fullName evidence="8">mRNA-capping enzyme subunit beta</fullName>
        <ecNumber evidence="8">3.6.1.74</ecNumber>
    </recommendedName>
    <alternativeName>
        <fullName evidence="8">mRNA 5'-phosphatase</fullName>
    </alternativeName>
    <alternativeName>
        <fullName evidence="8">mRNA 5'-triphosphate monophosphatase</fullName>
    </alternativeName>
</protein>
<dbReference type="Pfam" id="PF02940">
    <property type="entry name" value="mRNA_triPase"/>
    <property type="match status" value="1"/>
</dbReference>
<keyword evidence="8" id="KW-0506">mRNA capping</keyword>
<dbReference type="AlphaFoldDB" id="A0A9Q3EI07"/>
<evidence type="ECO:0000259" key="10">
    <source>
        <dbReference type="Pfam" id="PF02940"/>
    </source>
</evidence>
<dbReference type="GO" id="GO:0031533">
    <property type="term" value="C:mRNA capping enzyme complex"/>
    <property type="evidence" value="ECO:0007669"/>
    <property type="project" value="UniProtKB-UniRule"/>
</dbReference>
<evidence type="ECO:0000256" key="5">
    <source>
        <dbReference type="ARBA" id="ARBA00022801"/>
    </source>
</evidence>
<evidence type="ECO:0000256" key="4">
    <source>
        <dbReference type="ARBA" id="ARBA00022664"/>
    </source>
</evidence>
<keyword evidence="4 8" id="KW-0507">mRNA processing</keyword>
<dbReference type="EMBL" id="AVOT02027207">
    <property type="protein sequence ID" value="MBW0519201.1"/>
    <property type="molecule type" value="Genomic_DNA"/>
</dbReference>
<reference evidence="11" key="1">
    <citation type="submission" date="2021-03" db="EMBL/GenBank/DDBJ databases">
        <title>Draft genome sequence of rust myrtle Austropuccinia psidii MF-1, a brazilian biotype.</title>
        <authorList>
            <person name="Quecine M.C."/>
            <person name="Pachon D.M.R."/>
            <person name="Bonatelli M.L."/>
            <person name="Correr F.H."/>
            <person name="Franceschini L.M."/>
            <person name="Leite T.F."/>
            <person name="Margarido G.R.A."/>
            <person name="Almeida C.A."/>
            <person name="Ferrarezi J.A."/>
            <person name="Labate C.A."/>
        </authorList>
    </citation>
    <scope>NUCLEOTIDE SEQUENCE</scope>
    <source>
        <strain evidence="11">MF-1</strain>
    </source>
</reference>
<dbReference type="SUPFAM" id="SSF55154">
    <property type="entry name" value="CYTH-like phosphatases"/>
    <property type="match status" value="1"/>
</dbReference>
<dbReference type="PANTHER" id="PTHR28118">
    <property type="entry name" value="POLYNUCLEOTIDE 5'-TRIPHOSPHATASE-RELATED"/>
    <property type="match status" value="1"/>
</dbReference>
<comment type="function">
    <text evidence="8">First step of mRNA capping. Converts the 5'-triphosphate end of a nascent mRNA chain into a diphosphate end.</text>
</comment>
<keyword evidence="12" id="KW-1185">Reference proteome</keyword>
<dbReference type="Proteomes" id="UP000765509">
    <property type="component" value="Unassembled WGS sequence"/>
</dbReference>
<dbReference type="GO" id="GO:0140818">
    <property type="term" value="F:mRNA 5'-triphosphate monophosphatase activity"/>
    <property type="evidence" value="ECO:0007669"/>
    <property type="project" value="UniProtKB-EC"/>
</dbReference>
<keyword evidence="6 8" id="KW-0539">Nucleus</keyword>
<proteinExistence type="inferred from homology"/>
<organism evidence="11 12">
    <name type="scientific">Austropuccinia psidii MF-1</name>
    <dbReference type="NCBI Taxonomy" id="1389203"/>
    <lineage>
        <taxon>Eukaryota</taxon>
        <taxon>Fungi</taxon>
        <taxon>Dikarya</taxon>
        <taxon>Basidiomycota</taxon>
        <taxon>Pucciniomycotina</taxon>
        <taxon>Pucciniomycetes</taxon>
        <taxon>Pucciniales</taxon>
        <taxon>Sphaerophragmiaceae</taxon>
        <taxon>Austropuccinia</taxon>
    </lineage>
</organism>
<evidence type="ECO:0000313" key="11">
    <source>
        <dbReference type="EMBL" id="MBW0519201.1"/>
    </source>
</evidence>
<evidence type="ECO:0000256" key="1">
    <source>
        <dbReference type="ARBA" id="ARBA00001946"/>
    </source>
</evidence>
<evidence type="ECO:0000256" key="2">
    <source>
        <dbReference type="ARBA" id="ARBA00004123"/>
    </source>
</evidence>
<keyword evidence="5 8" id="KW-0378">Hydrolase</keyword>
<evidence type="ECO:0000313" key="12">
    <source>
        <dbReference type="Proteomes" id="UP000765509"/>
    </source>
</evidence>
<feature type="compositionally biased region" description="Polar residues" evidence="9">
    <location>
        <begin position="10"/>
        <end position="25"/>
    </location>
</feature>
<dbReference type="InterPro" id="IPR004206">
    <property type="entry name" value="mRNA_triPase_Cet1"/>
</dbReference>
<dbReference type="GO" id="GO:0004651">
    <property type="term" value="F:polynucleotide 5'-phosphatase activity"/>
    <property type="evidence" value="ECO:0007669"/>
    <property type="project" value="UniProtKB-UniRule"/>
</dbReference>
<evidence type="ECO:0000256" key="9">
    <source>
        <dbReference type="SAM" id="MobiDB-lite"/>
    </source>
</evidence>
<name>A0A9Q3EI07_9BASI</name>
<evidence type="ECO:0000256" key="7">
    <source>
        <dbReference type="ARBA" id="ARBA00047740"/>
    </source>
</evidence>
<comment type="similarity">
    <text evidence="3 8">Belongs to the fungal TPase family.</text>
</comment>
<accession>A0A9Q3EI07</accession>
<dbReference type="OrthoDB" id="272147at2759"/>
<sequence length="444" mass="50643">MKSHPKIKSSPLQEHQQPPTKHSSTSLASLLNPISSSNNNHLDSSIDHHHHHHHHLLIDRTQDSTDPNPKPLKRQKKNSYNKISPNSSPNSIRNSDSKSPSPHLNSFQSILNPIQTKSPSNHFNLPLHQSNNSIHDPSISNSLDIQLDSANSISNIQSSSNPSSVESNLEESIFALAPYNDLTFFIAHFIWNHSKDYWQQGLGHLIEIEAKLGLLLDKSGNNLRMSYPIGCETPILETKNVYFQADMSINHHENLNRLLNQRVTETNLSSHIGPKVIYSHLKEIDEFHDKIRVSKDRSTNRPLKSIRKEKIANLNISCPGRPFDFRISVNVEHPAPMPNKNSKPTYQRIKDRLSYSHQICQIDLTQVKTNDQTPSTHELEVEFKDSNQILKAASLWFSNQDRKKNKSIDHPQNSNHDLESGEVYLLMVEVLLNNVRMLIRNCEN</sequence>
<dbReference type="CDD" id="cd07470">
    <property type="entry name" value="CYTH-like_mRNA_RTPase"/>
    <property type="match status" value="1"/>
</dbReference>
<feature type="domain" description="mRNA triphosphatase Cet1-like" evidence="10">
    <location>
        <begin position="180"/>
        <end position="383"/>
    </location>
</feature>
<feature type="region of interest" description="Disordered" evidence="9">
    <location>
        <begin position="1"/>
        <end position="107"/>
    </location>
</feature>